<feature type="region of interest" description="Disordered" evidence="1">
    <location>
        <begin position="1"/>
        <end position="24"/>
    </location>
</feature>
<accession>A0AAD2A6Z9</accession>
<reference evidence="2" key="1">
    <citation type="submission" date="2023-05" db="EMBL/GenBank/DDBJ databases">
        <authorList>
            <person name="Huff M."/>
        </authorList>
    </citation>
    <scope>NUCLEOTIDE SEQUENCE</scope>
</reference>
<keyword evidence="3" id="KW-1185">Reference proteome</keyword>
<protein>
    <submittedName>
        <fullName evidence="2">Uncharacterized protein</fullName>
    </submittedName>
</protein>
<dbReference type="Proteomes" id="UP000834106">
    <property type="component" value="Chromosome 18"/>
</dbReference>
<dbReference type="AlphaFoldDB" id="A0AAD2A6Z9"/>
<dbReference type="EMBL" id="OU503053">
    <property type="protein sequence ID" value="CAI9782089.1"/>
    <property type="molecule type" value="Genomic_DNA"/>
</dbReference>
<evidence type="ECO:0000313" key="3">
    <source>
        <dbReference type="Proteomes" id="UP000834106"/>
    </source>
</evidence>
<gene>
    <name evidence="2" type="ORF">FPE_LOCUS29519</name>
</gene>
<evidence type="ECO:0000256" key="1">
    <source>
        <dbReference type="SAM" id="MobiDB-lite"/>
    </source>
</evidence>
<sequence>MSSRNHSRKPHGEEEGCPRTLKMTTGESGARKVITARICAELELELELARNDSISGIGVTLGLCVPNSAPSKKGHDVTIDEKLIARHLAAMDRILRSVPSPGVGN</sequence>
<organism evidence="2 3">
    <name type="scientific">Fraxinus pennsylvanica</name>
    <dbReference type="NCBI Taxonomy" id="56036"/>
    <lineage>
        <taxon>Eukaryota</taxon>
        <taxon>Viridiplantae</taxon>
        <taxon>Streptophyta</taxon>
        <taxon>Embryophyta</taxon>
        <taxon>Tracheophyta</taxon>
        <taxon>Spermatophyta</taxon>
        <taxon>Magnoliopsida</taxon>
        <taxon>eudicotyledons</taxon>
        <taxon>Gunneridae</taxon>
        <taxon>Pentapetalae</taxon>
        <taxon>asterids</taxon>
        <taxon>lamiids</taxon>
        <taxon>Lamiales</taxon>
        <taxon>Oleaceae</taxon>
        <taxon>Oleeae</taxon>
        <taxon>Fraxinus</taxon>
    </lineage>
</organism>
<proteinExistence type="predicted"/>
<evidence type="ECO:0000313" key="2">
    <source>
        <dbReference type="EMBL" id="CAI9782089.1"/>
    </source>
</evidence>
<name>A0AAD2A6Z9_9LAMI</name>